<reference evidence="2" key="1">
    <citation type="submission" date="2019-05" db="EMBL/GenBank/DDBJ databases">
        <title>Whole genome sequencing of Pseudanabaena catenata USMAC16.</title>
        <authorList>
            <person name="Khan Z."/>
            <person name="Omar W.M."/>
            <person name="Convey P."/>
            <person name="Merican F."/>
            <person name="Najimudin N."/>
        </authorList>
    </citation>
    <scope>NUCLEOTIDE SEQUENCE</scope>
    <source>
        <strain evidence="2">USMAC16</strain>
    </source>
</reference>
<dbReference type="Proteomes" id="UP001152872">
    <property type="component" value="Unassembled WGS sequence"/>
</dbReference>
<organism evidence="2 3">
    <name type="scientific">Pseudanabaena catenata USMAC16</name>
    <dbReference type="NCBI Taxonomy" id="1855837"/>
    <lineage>
        <taxon>Bacteria</taxon>
        <taxon>Bacillati</taxon>
        <taxon>Cyanobacteriota</taxon>
        <taxon>Cyanophyceae</taxon>
        <taxon>Pseudanabaenales</taxon>
        <taxon>Pseudanabaenaceae</taxon>
        <taxon>Pseudanabaena</taxon>
    </lineage>
</organism>
<dbReference type="EMBL" id="VBTY01000360">
    <property type="protein sequence ID" value="MDG3497419.1"/>
    <property type="molecule type" value="Genomic_DNA"/>
</dbReference>
<dbReference type="Pfam" id="PF05598">
    <property type="entry name" value="DUF772"/>
    <property type="match status" value="1"/>
</dbReference>
<feature type="non-terminal residue" evidence="2">
    <location>
        <position position="68"/>
    </location>
</feature>
<name>A0A9X4MD46_9CYAN</name>
<protein>
    <submittedName>
        <fullName evidence="2">IS5 family transposase</fullName>
    </submittedName>
</protein>
<accession>A0A9X4MD46</accession>
<keyword evidence="3" id="KW-1185">Reference proteome</keyword>
<comment type="caution">
    <text evidence="2">The sequence shown here is derived from an EMBL/GenBank/DDBJ whole genome shotgun (WGS) entry which is preliminary data.</text>
</comment>
<proteinExistence type="predicted"/>
<evidence type="ECO:0000259" key="1">
    <source>
        <dbReference type="Pfam" id="PF05598"/>
    </source>
</evidence>
<evidence type="ECO:0000313" key="2">
    <source>
        <dbReference type="EMBL" id="MDG3497419.1"/>
    </source>
</evidence>
<dbReference type="AlphaFoldDB" id="A0A9X4MD46"/>
<dbReference type="InterPro" id="IPR008490">
    <property type="entry name" value="Transposase_InsH_N"/>
</dbReference>
<gene>
    <name evidence="2" type="ORF">FEV09_23095</name>
</gene>
<feature type="domain" description="Transposase InsH N-terminal" evidence="1">
    <location>
        <begin position="22"/>
        <end position="68"/>
    </location>
</feature>
<evidence type="ECO:0000313" key="3">
    <source>
        <dbReference type="Proteomes" id="UP001152872"/>
    </source>
</evidence>
<sequence length="68" mass="7713">MYRRSAKGQLSFENFYLPFSGKLSGENRWVKLAELIPWESFESEYAEQFSSGEGAPAKSFRMALGALI</sequence>